<feature type="transmembrane region" description="Helical" evidence="1">
    <location>
        <begin position="33"/>
        <end position="56"/>
    </location>
</feature>
<keyword evidence="3" id="KW-1185">Reference proteome</keyword>
<keyword evidence="1" id="KW-0472">Membrane</keyword>
<evidence type="ECO:0000313" key="2">
    <source>
        <dbReference type="EMBL" id="KAL3387120.1"/>
    </source>
</evidence>
<evidence type="ECO:0000256" key="1">
    <source>
        <dbReference type="SAM" id="Phobius"/>
    </source>
</evidence>
<name>A0ABD2W3K8_9HYME</name>
<sequence length="225" mass="25929">MNFGIQTSPRSVVAQSIFAIDTPKRPSSVMSKLLRIVALLLLLAMSSSIVSARLFYDNKGVPYFFEVPDQEKARLCCARCDENEVCSFVTQNMQDVCYGYIDPESIGLINFPGGRRITTSQRLNDEWSLLWIDDPFDPVLKSRHFSYTNCSWTSDVRYEDDLDREETEALAERMFDPSHHYDVLASLEPANCHRFICDVTVYKRSTRFNPNTMEAELERLPRDDL</sequence>
<gene>
    <name evidence="2" type="ORF">TKK_017444</name>
</gene>
<dbReference type="Proteomes" id="UP001627154">
    <property type="component" value="Unassembled WGS sequence"/>
</dbReference>
<dbReference type="AlphaFoldDB" id="A0ABD2W3K8"/>
<dbReference type="EMBL" id="JBJJXI010000139">
    <property type="protein sequence ID" value="KAL3387120.1"/>
    <property type="molecule type" value="Genomic_DNA"/>
</dbReference>
<comment type="caution">
    <text evidence="2">The sequence shown here is derived from an EMBL/GenBank/DDBJ whole genome shotgun (WGS) entry which is preliminary data.</text>
</comment>
<accession>A0ABD2W3K8</accession>
<proteinExistence type="predicted"/>
<reference evidence="2 3" key="1">
    <citation type="journal article" date="2024" name="bioRxiv">
        <title>A reference genome for Trichogramma kaykai: A tiny desert-dwelling parasitoid wasp with competing sex-ratio distorters.</title>
        <authorList>
            <person name="Culotta J."/>
            <person name="Lindsey A.R."/>
        </authorList>
    </citation>
    <scope>NUCLEOTIDE SEQUENCE [LARGE SCALE GENOMIC DNA]</scope>
    <source>
        <strain evidence="2 3">KSX58</strain>
    </source>
</reference>
<keyword evidence="1" id="KW-1133">Transmembrane helix</keyword>
<protein>
    <recommendedName>
        <fullName evidence="4">Apple domain-containing protein</fullName>
    </recommendedName>
</protein>
<evidence type="ECO:0000313" key="3">
    <source>
        <dbReference type="Proteomes" id="UP001627154"/>
    </source>
</evidence>
<evidence type="ECO:0008006" key="4">
    <source>
        <dbReference type="Google" id="ProtNLM"/>
    </source>
</evidence>
<organism evidence="2 3">
    <name type="scientific">Trichogramma kaykai</name>
    <dbReference type="NCBI Taxonomy" id="54128"/>
    <lineage>
        <taxon>Eukaryota</taxon>
        <taxon>Metazoa</taxon>
        <taxon>Ecdysozoa</taxon>
        <taxon>Arthropoda</taxon>
        <taxon>Hexapoda</taxon>
        <taxon>Insecta</taxon>
        <taxon>Pterygota</taxon>
        <taxon>Neoptera</taxon>
        <taxon>Endopterygota</taxon>
        <taxon>Hymenoptera</taxon>
        <taxon>Apocrita</taxon>
        <taxon>Proctotrupomorpha</taxon>
        <taxon>Chalcidoidea</taxon>
        <taxon>Trichogrammatidae</taxon>
        <taxon>Trichogramma</taxon>
    </lineage>
</organism>
<keyword evidence="1" id="KW-0812">Transmembrane</keyword>